<keyword evidence="3" id="KW-1185">Reference proteome</keyword>
<dbReference type="GeneID" id="38785483"/>
<protein>
    <submittedName>
        <fullName evidence="2">Uncharacterized protein</fullName>
    </submittedName>
</protein>
<evidence type="ECO:0000313" key="3">
    <source>
        <dbReference type="Proteomes" id="UP000287166"/>
    </source>
</evidence>
<sequence length="249" mass="27775">MSSSFAETVGRNLFAQHIAQYTPADPYYEKYIDKHGKERRRKRELPPGLSSHDEKILRTVKRRAHHLDKGFNICGMRFGWTFVIGIIPGAGDIADATLNYVLVVRQARQADIPNWLLRRMLLNNAVSAAIGFVPVVGDIVLAVFKANSRNAALLEEYLRIRGEEALKFEQQRAEAHAAAKGLAELPPAKMKSSRWFGWGKGRSQEQVSGTTPNAGTPSSTTERGRFVEDVPAPETPRYLEDTDNAARLC</sequence>
<dbReference type="PANTHER" id="PTHR35519:SF2">
    <property type="entry name" value="PH DOMAIN PROTEIN"/>
    <property type="match status" value="1"/>
</dbReference>
<dbReference type="OrthoDB" id="2103474at2759"/>
<dbReference type="Proteomes" id="UP000287166">
    <property type="component" value="Unassembled WGS sequence"/>
</dbReference>
<dbReference type="STRING" id="139825.A0A401H290"/>
<feature type="compositionally biased region" description="Polar residues" evidence="1">
    <location>
        <begin position="204"/>
        <end position="221"/>
    </location>
</feature>
<reference evidence="2 3" key="1">
    <citation type="journal article" date="2018" name="Sci. Rep.">
        <title>Genome sequence of the cauliflower mushroom Sparassis crispa (Hanabiratake) and its association with beneficial usage.</title>
        <authorList>
            <person name="Kiyama R."/>
            <person name="Furutani Y."/>
            <person name="Kawaguchi K."/>
            <person name="Nakanishi T."/>
        </authorList>
    </citation>
    <scope>NUCLEOTIDE SEQUENCE [LARGE SCALE GENOMIC DNA]</scope>
</reference>
<dbReference type="InterPro" id="IPR025187">
    <property type="entry name" value="DUF4112"/>
</dbReference>
<dbReference type="AlphaFoldDB" id="A0A401H290"/>
<feature type="region of interest" description="Disordered" evidence="1">
    <location>
        <begin position="200"/>
        <end position="249"/>
    </location>
</feature>
<dbReference type="RefSeq" id="XP_027619479.1">
    <property type="nucleotide sequence ID" value="XM_027763678.1"/>
</dbReference>
<evidence type="ECO:0000256" key="1">
    <source>
        <dbReference type="SAM" id="MobiDB-lite"/>
    </source>
</evidence>
<dbReference type="PANTHER" id="PTHR35519">
    <property type="entry name" value="MEMBRANE PROTEINS"/>
    <property type="match status" value="1"/>
</dbReference>
<organism evidence="2 3">
    <name type="scientific">Sparassis crispa</name>
    <dbReference type="NCBI Taxonomy" id="139825"/>
    <lineage>
        <taxon>Eukaryota</taxon>
        <taxon>Fungi</taxon>
        <taxon>Dikarya</taxon>
        <taxon>Basidiomycota</taxon>
        <taxon>Agaricomycotina</taxon>
        <taxon>Agaricomycetes</taxon>
        <taxon>Polyporales</taxon>
        <taxon>Sparassidaceae</taxon>
        <taxon>Sparassis</taxon>
    </lineage>
</organism>
<gene>
    <name evidence="2" type="ORF">SCP_1303830</name>
</gene>
<name>A0A401H290_9APHY</name>
<dbReference type="InParanoid" id="A0A401H290"/>
<accession>A0A401H290</accession>
<proteinExistence type="predicted"/>
<dbReference type="EMBL" id="BFAD01000013">
    <property type="protein sequence ID" value="GBE88566.1"/>
    <property type="molecule type" value="Genomic_DNA"/>
</dbReference>
<dbReference type="Pfam" id="PF13430">
    <property type="entry name" value="DUF4112"/>
    <property type="match status" value="1"/>
</dbReference>
<evidence type="ECO:0000313" key="2">
    <source>
        <dbReference type="EMBL" id="GBE88566.1"/>
    </source>
</evidence>
<comment type="caution">
    <text evidence="2">The sequence shown here is derived from an EMBL/GenBank/DDBJ whole genome shotgun (WGS) entry which is preliminary data.</text>
</comment>